<dbReference type="Proteomes" id="UP000594638">
    <property type="component" value="Unassembled WGS sequence"/>
</dbReference>
<evidence type="ECO:0000313" key="3">
    <source>
        <dbReference type="Proteomes" id="UP000594638"/>
    </source>
</evidence>
<feature type="signal peptide" evidence="1">
    <location>
        <begin position="1"/>
        <end position="21"/>
    </location>
</feature>
<feature type="chain" id="PRO_5035765857" evidence="1">
    <location>
        <begin position="22"/>
        <end position="75"/>
    </location>
</feature>
<dbReference type="SUPFAM" id="SSF57095">
    <property type="entry name" value="Scorpion toxin-like"/>
    <property type="match status" value="1"/>
</dbReference>
<reference evidence="2 3" key="1">
    <citation type="submission" date="2019-12" db="EMBL/GenBank/DDBJ databases">
        <authorList>
            <person name="Alioto T."/>
            <person name="Alioto T."/>
            <person name="Gomez Garrido J."/>
        </authorList>
    </citation>
    <scope>NUCLEOTIDE SEQUENCE [LARGE SCALE GENOMIC DNA]</scope>
</reference>
<dbReference type="OrthoDB" id="1444586at2759"/>
<gene>
    <name evidence="2" type="ORF">OLEA9_A115518</name>
</gene>
<evidence type="ECO:0000256" key="1">
    <source>
        <dbReference type="SAM" id="SignalP"/>
    </source>
</evidence>
<dbReference type="EMBL" id="CACTIH010002268">
    <property type="protein sequence ID" value="CAA2975477.1"/>
    <property type="molecule type" value="Genomic_DNA"/>
</dbReference>
<dbReference type="InterPro" id="IPR036574">
    <property type="entry name" value="Scorpion_toxin-like_sf"/>
</dbReference>
<proteinExistence type="predicted"/>
<keyword evidence="3" id="KW-1185">Reference proteome</keyword>
<dbReference type="AlphaFoldDB" id="A0A8S0R8J6"/>
<organism evidence="2 3">
    <name type="scientific">Olea europaea subsp. europaea</name>
    <dbReference type="NCBI Taxonomy" id="158383"/>
    <lineage>
        <taxon>Eukaryota</taxon>
        <taxon>Viridiplantae</taxon>
        <taxon>Streptophyta</taxon>
        <taxon>Embryophyta</taxon>
        <taxon>Tracheophyta</taxon>
        <taxon>Spermatophyta</taxon>
        <taxon>Magnoliopsida</taxon>
        <taxon>eudicotyledons</taxon>
        <taxon>Gunneridae</taxon>
        <taxon>Pentapetalae</taxon>
        <taxon>asterids</taxon>
        <taxon>lamiids</taxon>
        <taxon>Lamiales</taxon>
        <taxon>Oleaceae</taxon>
        <taxon>Oleeae</taxon>
        <taxon>Olea</taxon>
    </lineage>
</organism>
<accession>A0A8S0R8J6</accession>
<protein>
    <submittedName>
        <fullName evidence="2">Uncharacterized protein</fullName>
    </submittedName>
</protein>
<sequence length="75" mass="7849">MLSFLLALLVIESCVLLDVEARGGVVVLHCTSDQDCSISCQGIGAPKCINTLCKCLPPVAGGKNKSGVNKEFLNN</sequence>
<keyword evidence="1" id="KW-0732">Signal</keyword>
<name>A0A8S0R8J6_OLEEU</name>
<comment type="caution">
    <text evidence="2">The sequence shown here is derived from an EMBL/GenBank/DDBJ whole genome shotgun (WGS) entry which is preliminary data.</text>
</comment>
<dbReference type="Gramene" id="OE9A115518T1">
    <property type="protein sequence ID" value="OE9A115518C1"/>
    <property type="gene ID" value="OE9A115518"/>
</dbReference>
<evidence type="ECO:0000313" key="2">
    <source>
        <dbReference type="EMBL" id="CAA2975477.1"/>
    </source>
</evidence>